<dbReference type="CDD" id="cd13999">
    <property type="entry name" value="STKc_MAP3K-like"/>
    <property type="match status" value="1"/>
</dbReference>
<dbReference type="Gene3D" id="3.10.10.10">
    <property type="entry name" value="HIV Type 1 Reverse Transcriptase, subunit A, domain 1"/>
    <property type="match status" value="1"/>
</dbReference>
<dbReference type="Pfam" id="PF01842">
    <property type="entry name" value="ACT"/>
    <property type="match status" value="1"/>
</dbReference>
<dbReference type="InterPro" id="IPR002912">
    <property type="entry name" value="ACT_dom"/>
</dbReference>
<dbReference type="CDD" id="cd01647">
    <property type="entry name" value="RT_LTR"/>
    <property type="match status" value="1"/>
</dbReference>
<dbReference type="Gene3D" id="3.30.70.270">
    <property type="match status" value="2"/>
</dbReference>
<dbReference type="InterPro" id="IPR053134">
    <property type="entry name" value="RNA-dir_DNA_polymerase"/>
</dbReference>
<dbReference type="eggNOG" id="KOG0017">
    <property type="taxonomic scope" value="Eukaryota"/>
</dbReference>
<dbReference type="InterPro" id="IPR045865">
    <property type="entry name" value="ACT-like_dom_sf"/>
</dbReference>
<dbReference type="PANTHER" id="PTHR24559:SF444">
    <property type="entry name" value="REVERSE TRANSCRIPTASE DOMAIN-CONTAINING PROTEIN"/>
    <property type="match status" value="1"/>
</dbReference>
<dbReference type="InterPro" id="IPR011009">
    <property type="entry name" value="Kinase-like_dom_sf"/>
</dbReference>
<protein>
    <submittedName>
        <fullName evidence="1">Serine/threonine-protein kinase HT1</fullName>
    </submittedName>
</protein>
<dbReference type="PROSITE" id="PS00108">
    <property type="entry name" value="PROTEIN_KINASE_ST"/>
    <property type="match status" value="1"/>
</dbReference>
<dbReference type="STRING" id="4572.M7YKL3"/>
<dbReference type="AlphaFoldDB" id="M7YKL3"/>
<reference evidence="1" key="1">
    <citation type="journal article" date="2013" name="Nature">
        <title>Draft genome of the wheat A-genome progenitor Triticum urartu.</title>
        <authorList>
            <person name="Ling H.Q."/>
            <person name="Zhao S."/>
            <person name="Liu D."/>
            <person name="Wang J."/>
            <person name="Sun H."/>
            <person name="Zhang C."/>
            <person name="Fan H."/>
            <person name="Li D."/>
            <person name="Dong L."/>
            <person name="Tao Y."/>
            <person name="Gao C."/>
            <person name="Wu H."/>
            <person name="Li Y."/>
            <person name="Cui Y."/>
            <person name="Guo X."/>
            <person name="Zheng S."/>
            <person name="Wang B."/>
            <person name="Yu K."/>
            <person name="Liang Q."/>
            <person name="Yang W."/>
            <person name="Lou X."/>
            <person name="Chen J."/>
            <person name="Feng M."/>
            <person name="Jian J."/>
            <person name="Zhang X."/>
            <person name="Luo G."/>
            <person name="Jiang Y."/>
            <person name="Liu J."/>
            <person name="Wang Z."/>
            <person name="Sha Y."/>
            <person name="Zhang B."/>
            <person name="Wu H."/>
            <person name="Tang D."/>
            <person name="Shen Q."/>
            <person name="Xue P."/>
            <person name="Zou S."/>
            <person name="Wang X."/>
            <person name="Liu X."/>
            <person name="Wang F."/>
            <person name="Yang Y."/>
            <person name="An X."/>
            <person name="Dong Z."/>
            <person name="Zhang K."/>
            <person name="Zhang X."/>
            <person name="Luo M.C."/>
            <person name="Dvorak J."/>
            <person name="Tong Y."/>
            <person name="Wang J."/>
            <person name="Yang H."/>
            <person name="Li Z."/>
            <person name="Wang D."/>
            <person name="Zhang A."/>
            <person name="Wang J."/>
        </authorList>
    </citation>
    <scope>NUCLEOTIDE SEQUENCE</scope>
</reference>
<dbReference type="GO" id="GO:0005524">
    <property type="term" value="F:ATP binding"/>
    <property type="evidence" value="ECO:0007669"/>
    <property type="project" value="InterPro"/>
</dbReference>
<dbReference type="SMART" id="SM00220">
    <property type="entry name" value="S_TKc"/>
    <property type="match status" value="1"/>
</dbReference>
<dbReference type="PROSITE" id="PS50011">
    <property type="entry name" value="PROTEIN_KINASE_DOM"/>
    <property type="match status" value="1"/>
</dbReference>
<dbReference type="InterPro" id="IPR043128">
    <property type="entry name" value="Rev_trsase/Diguanyl_cyclase"/>
</dbReference>
<keyword evidence="1" id="KW-0418">Kinase</keyword>
<accession>M7YKL3</accession>
<dbReference type="PROSITE" id="PS51671">
    <property type="entry name" value="ACT"/>
    <property type="match status" value="1"/>
</dbReference>
<dbReference type="InterPro" id="IPR000477">
    <property type="entry name" value="RT_dom"/>
</dbReference>
<dbReference type="InterPro" id="IPR000719">
    <property type="entry name" value="Prot_kinase_dom"/>
</dbReference>
<dbReference type="Pfam" id="PF07714">
    <property type="entry name" value="PK_Tyr_Ser-Thr"/>
    <property type="match status" value="1"/>
</dbReference>
<evidence type="ECO:0000313" key="1">
    <source>
        <dbReference type="EMBL" id="EMS47832.1"/>
    </source>
</evidence>
<dbReference type="EMBL" id="KD255486">
    <property type="protein sequence ID" value="EMS47832.1"/>
    <property type="molecule type" value="Genomic_DNA"/>
</dbReference>
<name>M7YKL3_TRIUA</name>
<gene>
    <name evidence="1" type="ORF">TRIUR3_31413</name>
</gene>
<dbReference type="eggNOG" id="KOG0192">
    <property type="taxonomic scope" value="Eukaryota"/>
</dbReference>
<dbReference type="GO" id="GO:0004672">
    <property type="term" value="F:protein kinase activity"/>
    <property type="evidence" value="ECO:0007669"/>
    <property type="project" value="InterPro"/>
</dbReference>
<organism evidence="1">
    <name type="scientific">Triticum urartu</name>
    <name type="common">Red wild einkorn</name>
    <name type="synonym">Crithodium urartu</name>
    <dbReference type="NCBI Taxonomy" id="4572"/>
    <lineage>
        <taxon>Eukaryota</taxon>
        <taxon>Viridiplantae</taxon>
        <taxon>Streptophyta</taxon>
        <taxon>Embryophyta</taxon>
        <taxon>Tracheophyta</taxon>
        <taxon>Spermatophyta</taxon>
        <taxon>Magnoliopsida</taxon>
        <taxon>Liliopsida</taxon>
        <taxon>Poales</taxon>
        <taxon>Poaceae</taxon>
        <taxon>BOP clade</taxon>
        <taxon>Pooideae</taxon>
        <taxon>Triticodae</taxon>
        <taxon>Triticeae</taxon>
        <taxon>Triticinae</taxon>
        <taxon>Triticum</taxon>
    </lineage>
</organism>
<keyword evidence="1" id="KW-0808">Transferase</keyword>
<proteinExistence type="predicted"/>
<dbReference type="InterPro" id="IPR001245">
    <property type="entry name" value="Ser-Thr/Tyr_kinase_cat_dom"/>
</dbReference>
<dbReference type="SUPFAM" id="SSF56672">
    <property type="entry name" value="DNA/RNA polymerases"/>
    <property type="match status" value="1"/>
</dbReference>
<sequence>MAPPSAAPIEVLEGTGESSSPPRSSAAHDELRRKIYERLVQAGKQGDCDDASFRDMLDAHFDKLPPRYLTDLSESKAEDVLLHREVLDECAHNGNQPVFRARFLKYMAVQLQPEWEDASPDSDTYQRLLEDLTLERVHGTDTTGSMSSPSRDSEPALLHEIIFSSLDKPKLLSRLTALLSEVGLNIQEAHVYSTTDGFCLDVFVVDGWKTQETEALIATIEDTLMRKNGAPPNSANASSSEKILELREQLVDCEIDWNILAVGEKITSGSSADLRVKHENILTFYGACTKHRKYCAIVTEYMPGGDLYEFVHKQNDVLDLLLILRIAMSISKGMECLHQHNIIHRDLKTANILMGNNHVGILIQTVEAIGPENPRVVKIADFGVARVGTQEGQMTAETGTYRWMAPEIINHKPYDHKADVFSFAIVLWELITLKVPYDNMTPLQAALGVRQGLRLEIPAGVHPGLSKLIEQCWDEDPDTRPVFAEIIVQLEDILQEIQSISSRVPTGLKAQAAVQEPATFMARAVVQDPIFREAKVVIINISLVKEESTLIEFIRENRDIFAWKPSDMPGVPRELAEHTLNIDPKYKPVRQFLRRFNEERRKAIGEEVARLLAAGFIVEVFHPEWLANPVLVHKKNGTCRMCVDYTDLNRACPADPFSLPRIDQIIDATAGCARLSFLDAYSGYHQIKMAVKDQEKTAFITPFGAFCYVSMPFGLKSAQATYQRCVQNCLHDRIGHNVHAYVDDIVVKSREAETLISDPRETFDNLRVYKIMLNPEKCVFDVPAGKLLGFLVSNRGIEANPKKIKAITSLAKLACINDVQRLAGHVAALSQFISRLGEKALPLYQLMKKADTFVWSDAANAAFEDLKRQLSKPPVLAAPH</sequence>
<dbReference type="PANTHER" id="PTHR24559">
    <property type="entry name" value="TRANSPOSON TY3-I GAG-POL POLYPROTEIN"/>
    <property type="match status" value="1"/>
</dbReference>
<dbReference type="InterPro" id="IPR008271">
    <property type="entry name" value="Ser/Thr_kinase_AS"/>
</dbReference>
<dbReference type="InterPro" id="IPR043502">
    <property type="entry name" value="DNA/RNA_pol_sf"/>
</dbReference>
<dbReference type="SUPFAM" id="SSF55021">
    <property type="entry name" value="ACT-like"/>
    <property type="match status" value="1"/>
</dbReference>
<dbReference type="Gene3D" id="1.10.510.10">
    <property type="entry name" value="Transferase(Phosphotransferase) domain 1"/>
    <property type="match status" value="1"/>
</dbReference>
<dbReference type="Pfam" id="PF00078">
    <property type="entry name" value="RVT_1"/>
    <property type="match status" value="1"/>
</dbReference>
<dbReference type="SUPFAM" id="SSF56112">
    <property type="entry name" value="Protein kinase-like (PK-like)"/>
    <property type="match status" value="1"/>
</dbReference>